<evidence type="ECO:0000313" key="1">
    <source>
        <dbReference type="Proteomes" id="UP000515154"/>
    </source>
</evidence>
<dbReference type="RefSeq" id="XP_036365847.1">
    <property type="nucleotide sequence ID" value="XM_036509954.1"/>
</dbReference>
<accession>A0A7E6FG39</accession>
<gene>
    <name evidence="2" type="primary">LOC118766545</name>
</gene>
<evidence type="ECO:0000313" key="2">
    <source>
        <dbReference type="RefSeq" id="XP_036365847.1"/>
    </source>
</evidence>
<dbReference type="Proteomes" id="UP000515154">
    <property type="component" value="Linkage group LG16"/>
</dbReference>
<dbReference type="KEGG" id="osn:118766545"/>
<name>A0A7E6FG39_9MOLL</name>
<reference evidence="2" key="1">
    <citation type="submission" date="2025-08" db="UniProtKB">
        <authorList>
            <consortium name="RefSeq"/>
        </authorList>
    </citation>
    <scope>IDENTIFICATION</scope>
</reference>
<organism evidence="1 2">
    <name type="scientific">Octopus sinensis</name>
    <name type="common">East Asian common octopus</name>
    <dbReference type="NCBI Taxonomy" id="2607531"/>
    <lineage>
        <taxon>Eukaryota</taxon>
        <taxon>Metazoa</taxon>
        <taxon>Spiralia</taxon>
        <taxon>Lophotrochozoa</taxon>
        <taxon>Mollusca</taxon>
        <taxon>Cephalopoda</taxon>
        <taxon>Coleoidea</taxon>
        <taxon>Octopodiformes</taxon>
        <taxon>Octopoda</taxon>
        <taxon>Incirrata</taxon>
        <taxon>Octopodidae</taxon>
        <taxon>Octopus</taxon>
    </lineage>
</organism>
<sequence>MCDRKLDNTRYYMPLVAVAESHEPAIESSESPVESCEPLAVVESDELFVAESPEPLVAVVESPEPLVAAVESPEPLVAAVESPEPLVAAVESSELKNVSKNHPRS</sequence>
<dbReference type="AlphaFoldDB" id="A0A7E6FG39"/>
<proteinExistence type="predicted"/>
<keyword evidence="1" id="KW-1185">Reference proteome</keyword>
<protein>
    <submittedName>
        <fullName evidence="2">Uncharacterized protein LOC118766545</fullName>
    </submittedName>
</protein>